<evidence type="ECO:0000256" key="5">
    <source>
        <dbReference type="ARBA" id="ARBA00022917"/>
    </source>
</evidence>
<reference evidence="11 12" key="1">
    <citation type="submission" date="2018-07" db="EMBL/GenBank/DDBJ databases">
        <authorList>
            <person name="Quirk P.G."/>
            <person name="Krulwich T.A."/>
        </authorList>
    </citation>
    <scope>NUCLEOTIDE SEQUENCE [LARGE SCALE GENOMIC DNA]</scope>
    <source>
        <strain evidence="11 12">CC-BB4</strain>
    </source>
</reference>
<feature type="domain" description="L-seryl-tRNA selenium transferase N-terminal" evidence="10">
    <location>
        <begin position="15"/>
        <end position="54"/>
    </location>
</feature>
<dbReference type="Gene3D" id="3.40.640.10">
    <property type="entry name" value="Type I PLP-dependent aspartate aminotransferase-like (Major domain)"/>
    <property type="match status" value="1"/>
</dbReference>
<dbReference type="UniPathway" id="UPA00906">
    <property type="reaction ID" value="UER00896"/>
</dbReference>
<comment type="function">
    <text evidence="8">Converts seryl-tRNA(Sec) to selenocysteinyl-tRNA(Sec) required for selenoprotein biosynthesis.</text>
</comment>
<feature type="modified residue" description="N6-(pyridoxal phosphate)lysine" evidence="8 9">
    <location>
        <position position="297"/>
    </location>
</feature>
<comment type="cofactor">
    <cofactor evidence="1 8 9">
        <name>pyridoxal 5'-phosphate</name>
        <dbReference type="ChEBI" id="CHEBI:597326"/>
    </cofactor>
</comment>
<dbReference type="NCBIfam" id="TIGR00474">
    <property type="entry name" value="selA"/>
    <property type="match status" value="1"/>
</dbReference>
<keyword evidence="12" id="KW-1185">Reference proteome</keyword>
<dbReference type="GO" id="GO:0001514">
    <property type="term" value="P:selenocysteine incorporation"/>
    <property type="evidence" value="ECO:0007669"/>
    <property type="project" value="UniProtKB-UniRule"/>
</dbReference>
<evidence type="ECO:0000259" key="10">
    <source>
        <dbReference type="Pfam" id="PF12390"/>
    </source>
</evidence>
<dbReference type="InterPro" id="IPR004534">
    <property type="entry name" value="SelA_trans"/>
</dbReference>
<dbReference type="Gene3D" id="3.90.1150.180">
    <property type="match status" value="1"/>
</dbReference>
<dbReference type="HAMAP" id="MF_00423">
    <property type="entry name" value="SelA"/>
    <property type="match status" value="1"/>
</dbReference>
<keyword evidence="5 8" id="KW-0648">Protein biosynthesis</keyword>
<keyword evidence="4 8" id="KW-0663">Pyridoxal phosphate</keyword>
<dbReference type="SUPFAM" id="SSF53383">
    <property type="entry name" value="PLP-dependent transferases"/>
    <property type="match status" value="1"/>
</dbReference>
<dbReference type="GO" id="GO:0004125">
    <property type="term" value="F:L-seryl-tRNA(Sec) selenium transferase activity"/>
    <property type="evidence" value="ECO:0007669"/>
    <property type="project" value="UniProtKB-UniRule"/>
</dbReference>
<dbReference type="Proteomes" id="UP000254889">
    <property type="component" value="Chromosome"/>
</dbReference>
<evidence type="ECO:0000313" key="11">
    <source>
        <dbReference type="EMBL" id="AXK81085.1"/>
    </source>
</evidence>
<dbReference type="PANTHER" id="PTHR32328">
    <property type="entry name" value="L-SERYL-TRNA(SEC) SELENIUM TRANSFERASE"/>
    <property type="match status" value="1"/>
</dbReference>
<gene>
    <name evidence="8" type="primary">selA</name>
    <name evidence="11" type="ORF">DW352_11510</name>
</gene>
<dbReference type="RefSeq" id="WP_115691361.1">
    <property type="nucleotide sequence ID" value="NZ_CP031417.1"/>
</dbReference>
<sequence>MDERTAKSAPKAAALRKLPSVDEVLRTSVAAAAVERFGRSMTVDAVRAALADARAKGEAPGDAEAFARAATARMEYEAQPNLKPVFNLTGTVLHTNLGRALIAEAAVAAATIAMRNAVALEFDLGGGRRGERDELVRDLLCELTGAEDATVVNNNAAAVLLTLNTFARDREAIVSRGELIEIGGAFRMPEIMSRAGAKLHEVGTTNRTHMKDYVGALGPDTGLILKVHTSNYRIEGFTKEVDARDLAKLAHEHKVTLVNDLGSGTLVDLARFGLKHEPTVAEAVAEGADLVTFSGDKLLGGPQTGFIVGRKALIEKLNKNPMKRALRVDKIRLAMVEATLRLYRDPDRLTQTLPTYRLLARPIEEMQAVAQRIMPALRDKLGAGFSVATAPCSSQVGSGALPVETLPSLAVAIAPVKSGGGRLNALSDTLRKLPVPVVGRIEKDALLLDLRCLDNVDGFIANLTTLEVPEAA</sequence>
<dbReference type="GO" id="GO:0005737">
    <property type="term" value="C:cytoplasm"/>
    <property type="evidence" value="ECO:0007669"/>
    <property type="project" value="UniProtKB-SubCell"/>
</dbReference>
<dbReference type="PANTHER" id="PTHR32328:SF0">
    <property type="entry name" value="L-SERYL-TRNA(SEC) SELENIUM TRANSFERASE"/>
    <property type="match status" value="1"/>
</dbReference>
<organism evidence="11 12">
    <name type="scientific">Pseudolabrys taiwanensis</name>
    <dbReference type="NCBI Taxonomy" id="331696"/>
    <lineage>
        <taxon>Bacteria</taxon>
        <taxon>Pseudomonadati</taxon>
        <taxon>Pseudomonadota</taxon>
        <taxon>Alphaproteobacteria</taxon>
        <taxon>Hyphomicrobiales</taxon>
        <taxon>Xanthobacteraceae</taxon>
        <taxon>Pseudolabrys</taxon>
    </lineage>
</organism>
<dbReference type="EMBL" id="CP031417">
    <property type="protein sequence ID" value="AXK81085.1"/>
    <property type="molecule type" value="Genomic_DNA"/>
</dbReference>
<keyword evidence="6 8" id="KW-0711">Selenium</keyword>
<keyword evidence="3 8" id="KW-0808">Transferase</keyword>
<evidence type="ECO:0000256" key="7">
    <source>
        <dbReference type="ARBA" id="ARBA00044507"/>
    </source>
</evidence>
<dbReference type="Pfam" id="PF03841">
    <property type="entry name" value="SelA"/>
    <property type="match status" value="1"/>
</dbReference>
<evidence type="ECO:0000313" key="12">
    <source>
        <dbReference type="Proteomes" id="UP000254889"/>
    </source>
</evidence>
<dbReference type="InterPro" id="IPR025862">
    <property type="entry name" value="SelA_trans_N_dom"/>
</dbReference>
<dbReference type="InterPro" id="IPR018319">
    <property type="entry name" value="SelA-like"/>
</dbReference>
<accession>A0A345ZVY8</accession>
<name>A0A345ZVY8_9HYPH</name>
<proteinExistence type="inferred from homology"/>
<evidence type="ECO:0000256" key="4">
    <source>
        <dbReference type="ARBA" id="ARBA00022898"/>
    </source>
</evidence>
<comment type="subcellular location">
    <subcellularLocation>
        <location evidence="8">Cytoplasm</location>
    </subcellularLocation>
</comment>
<evidence type="ECO:0000256" key="1">
    <source>
        <dbReference type="ARBA" id="ARBA00001933"/>
    </source>
</evidence>
<dbReference type="Pfam" id="PF12390">
    <property type="entry name" value="Se-cys_synth_N"/>
    <property type="match status" value="1"/>
</dbReference>
<dbReference type="KEGG" id="ptaw:DW352_11510"/>
<dbReference type="OrthoDB" id="9787096at2"/>
<evidence type="ECO:0000256" key="6">
    <source>
        <dbReference type="ARBA" id="ARBA00023266"/>
    </source>
</evidence>
<evidence type="ECO:0000256" key="8">
    <source>
        <dbReference type="HAMAP-Rule" id="MF_00423"/>
    </source>
</evidence>
<dbReference type="InterPro" id="IPR015421">
    <property type="entry name" value="PyrdxlP-dep_Trfase_major"/>
</dbReference>
<comment type="similarity">
    <text evidence="7 8">Belongs to the SelA family.</text>
</comment>
<evidence type="ECO:0000256" key="9">
    <source>
        <dbReference type="PIRSR" id="PIRSR618319-50"/>
    </source>
</evidence>
<evidence type="ECO:0000256" key="3">
    <source>
        <dbReference type="ARBA" id="ARBA00022679"/>
    </source>
</evidence>
<comment type="catalytic activity">
    <reaction evidence="8">
        <text>L-seryl-tRNA(Sec) + selenophosphate + H(+) = L-selenocysteinyl-tRNA(Sec) + phosphate</text>
        <dbReference type="Rhea" id="RHEA:22728"/>
        <dbReference type="Rhea" id="RHEA-COMP:9742"/>
        <dbReference type="Rhea" id="RHEA-COMP:9743"/>
        <dbReference type="ChEBI" id="CHEBI:15378"/>
        <dbReference type="ChEBI" id="CHEBI:16144"/>
        <dbReference type="ChEBI" id="CHEBI:43474"/>
        <dbReference type="ChEBI" id="CHEBI:78533"/>
        <dbReference type="ChEBI" id="CHEBI:78573"/>
        <dbReference type="EC" id="2.9.1.1"/>
    </reaction>
</comment>
<keyword evidence="2 8" id="KW-0963">Cytoplasm</keyword>
<evidence type="ECO:0000256" key="2">
    <source>
        <dbReference type="ARBA" id="ARBA00022490"/>
    </source>
</evidence>
<protein>
    <recommendedName>
        <fullName evidence="8">L-seryl-tRNA(Sec) selenium transferase</fullName>
        <ecNumber evidence="8">2.9.1.1</ecNumber>
    </recommendedName>
    <alternativeName>
        <fullName evidence="8">Selenocysteine synthase</fullName>
        <shortName evidence="8">Sec synthase</shortName>
    </alternativeName>
    <alternativeName>
        <fullName evidence="8">Selenocysteinyl-tRNA(Sec) synthase</fullName>
    </alternativeName>
</protein>
<dbReference type="InterPro" id="IPR015424">
    <property type="entry name" value="PyrdxlP-dep_Trfase"/>
</dbReference>
<dbReference type="EC" id="2.9.1.1" evidence="8"/>
<comment type="pathway">
    <text evidence="8">Aminoacyl-tRNA biosynthesis; selenocysteinyl-tRNA(Sec) biosynthesis; selenocysteinyl-tRNA(Sec) from L-seryl-tRNA(Sec) (bacterial route): step 1/1.</text>
</comment>
<dbReference type="GO" id="GO:0001717">
    <property type="term" value="P:conversion of seryl-tRNAsec to selenocys-tRNAsec"/>
    <property type="evidence" value="ECO:0007669"/>
    <property type="project" value="UniProtKB-UniRule"/>
</dbReference>
<dbReference type="AlphaFoldDB" id="A0A345ZVY8"/>